<dbReference type="AlphaFoldDB" id="A0A8H5FZS3"/>
<organism evidence="2 3">
    <name type="scientific">Leucocoprinus leucothites</name>
    <dbReference type="NCBI Taxonomy" id="201217"/>
    <lineage>
        <taxon>Eukaryota</taxon>
        <taxon>Fungi</taxon>
        <taxon>Dikarya</taxon>
        <taxon>Basidiomycota</taxon>
        <taxon>Agaricomycotina</taxon>
        <taxon>Agaricomycetes</taxon>
        <taxon>Agaricomycetidae</taxon>
        <taxon>Agaricales</taxon>
        <taxon>Agaricineae</taxon>
        <taxon>Agaricaceae</taxon>
        <taxon>Leucocoprinus</taxon>
    </lineage>
</organism>
<evidence type="ECO:0008006" key="4">
    <source>
        <dbReference type="Google" id="ProtNLM"/>
    </source>
</evidence>
<reference evidence="2 3" key="1">
    <citation type="journal article" date="2020" name="ISME J.">
        <title>Uncovering the hidden diversity of litter-decomposition mechanisms in mushroom-forming fungi.</title>
        <authorList>
            <person name="Floudas D."/>
            <person name="Bentzer J."/>
            <person name="Ahren D."/>
            <person name="Johansson T."/>
            <person name="Persson P."/>
            <person name="Tunlid A."/>
        </authorList>
    </citation>
    <scope>NUCLEOTIDE SEQUENCE [LARGE SCALE GENOMIC DNA]</scope>
    <source>
        <strain evidence="2 3">CBS 146.42</strain>
    </source>
</reference>
<feature type="compositionally biased region" description="Low complexity" evidence="1">
    <location>
        <begin position="217"/>
        <end position="250"/>
    </location>
</feature>
<feature type="compositionally biased region" description="Gly residues" evidence="1">
    <location>
        <begin position="482"/>
        <end position="492"/>
    </location>
</feature>
<sequence length="1076" mass="115385">MPGVAGTQFDHESPVRVVITPSQSSFFAGEQFSVTITFTNTRTSEAGPSKHHLEQAYPQTRTHKRGAHSISSAPLARPPTSPGTPRTLLNPSPRKERACRDDEDGLSGWSTAAIDRAEEEETACQIPLSVNITPRTGGTARRRIIAATPASAPFNQQVFSDARKSPVSPHIPSPLSRTDTLALSSNHPHARKQSVFDGQLSLDILSPTTSMPPQPYTPTTSTNSSLSLSTISETSSQQPSASSLTSPSTPRISSPLSPSYSQPAFQPNTANSNAVQAYPSITPTTATSPPRATPRGHERRFSQQIHLGLGQPSTDSRNRAQAPRRDVYSSTFPQSSSELVLYSYAQLVGTVLVIPEDSGVATPTQDQTHRMNKIRRALLRKRVAVGGGSMDISQSLYSGSSLGQNLSGSNSHYTNHQPISGGYPRRKGHGRSVSFSASLMSLLSPAPGPTSEAMGERATTSSNHLNGSATASVTGHKPINGPGPGGGTGLGLGIVDSHSLGGEIVEDIDPELPLPTFEAQPSMLAVDLSLSPGESRSYTYTIKLPDILPPTYKGRSLRFSYELVVGTCRAAPSMPTNLSSGGAGTSSISRVMKVPIRVYNHVTVDRPVRPYDILWPVSRNRLSGLGKGKEREIPETQGKVIEAAGAVVKRAAHLTPPKSGFQGSFEDLRQYTKRLVSSLPPVANGDGTGTPRSPSSVTEERSEASSSTSSLPSVVNGASKNAGLRMSVDNAREQEEEEDRAMIGCREAVEILTRLPKKASYDVNKDGVKVAVLTFSKSAYRLGETVTGIVELNDRTGRARVLQLCVILETHETLPTSVAPAQSARNLKRTYAEHYASFTLNTLRTTFALDIPSDASPAFQINMNDVEGYSQIHSASTPASQGGLEWKVRLCLLVAIASEESDLGTEGVRFRSLERDGPRGEWECSWRAPMSLAPLEKPRVGLHHLKNGEEESRSKSWTQLFYDSVWSTIGGTITLSALGEADDQNQYQHGENENDEVESGIEGDERSYDGIKPDLAGGVGVGVDFANDGGGEEGQGQGQGQVQWKEVKLETVECEVPIKVWPGNTAFRAVDVIFDV</sequence>
<keyword evidence="3" id="KW-1185">Reference proteome</keyword>
<feature type="region of interest" description="Disordered" evidence="1">
    <location>
        <begin position="59"/>
        <end position="107"/>
    </location>
</feature>
<feature type="compositionally biased region" description="Polar residues" evidence="1">
    <location>
        <begin position="175"/>
        <end position="187"/>
    </location>
</feature>
<feature type="region of interest" description="Disordered" evidence="1">
    <location>
        <begin position="444"/>
        <end position="493"/>
    </location>
</feature>
<evidence type="ECO:0000313" key="3">
    <source>
        <dbReference type="Proteomes" id="UP000559027"/>
    </source>
</evidence>
<proteinExistence type="predicted"/>
<gene>
    <name evidence="2" type="ORF">D9756_004398</name>
</gene>
<feature type="compositionally biased region" description="Low complexity" evidence="1">
    <location>
        <begin position="279"/>
        <end position="290"/>
    </location>
</feature>
<dbReference type="PANTHER" id="PTHR12507">
    <property type="entry name" value="REDUCED GROWTH PHENOTYPE 1 RGP1, YEAST -RELATED"/>
    <property type="match status" value="1"/>
</dbReference>
<dbReference type="OrthoDB" id="1918at2759"/>
<protein>
    <recommendedName>
        <fullName evidence="4">Rgp1-domain-containing protein</fullName>
    </recommendedName>
</protein>
<feature type="compositionally biased region" description="Low complexity" evidence="1">
    <location>
        <begin position="704"/>
        <end position="715"/>
    </location>
</feature>
<evidence type="ECO:0000313" key="2">
    <source>
        <dbReference type="EMBL" id="KAF5355720.1"/>
    </source>
</evidence>
<feature type="region of interest" description="Disordered" evidence="1">
    <location>
        <begin position="156"/>
        <end position="331"/>
    </location>
</feature>
<accession>A0A8H5FZS3</accession>
<feature type="compositionally biased region" description="Polar residues" evidence="1">
    <location>
        <begin position="458"/>
        <end position="473"/>
    </location>
</feature>
<feature type="region of interest" description="Disordered" evidence="1">
    <location>
        <begin position="407"/>
        <end position="431"/>
    </location>
</feature>
<dbReference type="Proteomes" id="UP000559027">
    <property type="component" value="Unassembled WGS sequence"/>
</dbReference>
<feature type="compositionally biased region" description="Polar residues" evidence="1">
    <location>
        <begin position="251"/>
        <end position="275"/>
    </location>
</feature>
<evidence type="ECO:0000256" key="1">
    <source>
        <dbReference type="SAM" id="MobiDB-lite"/>
    </source>
</evidence>
<dbReference type="Pfam" id="PF08737">
    <property type="entry name" value="Rgp1"/>
    <property type="match status" value="1"/>
</dbReference>
<comment type="caution">
    <text evidence="2">The sequence shown here is derived from an EMBL/GenBank/DDBJ whole genome shotgun (WGS) entry which is preliminary data.</text>
</comment>
<dbReference type="EMBL" id="JAACJO010000007">
    <property type="protein sequence ID" value="KAF5355720.1"/>
    <property type="molecule type" value="Genomic_DNA"/>
</dbReference>
<feature type="region of interest" description="Disordered" evidence="1">
    <location>
        <begin position="678"/>
        <end position="739"/>
    </location>
</feature>
<dbReference type="InterPro" id="IPR014848">
    <property type="entry name" value="Rgp1"/>
</dbReference>
<name>A0A8H5FZS3_9AGAR</name>